<feature type="region of interest" description="Disordered" evidence="1">
    <location>
        <begin position="1"/>
        <end position="61"/>
    </location>
</feature>
<evidence type="ECO:0000256" key="1">
    <source>
        <dbReference type="SAM" id="MobiDB-lite"/>
    </source>
</evidence>
<protein>
    <submittedName>
        <fullName evidence="2">Uncharacterized protein</fullName>
    </submittedName>
</protein>
<evidence type="ECO:0000313" key="2">
    <source>
        <dbReference type="EMBL" id="SVE14645.1"/>
    </source>
</evidence>
<reference evidence="2" key="1">
    <citation type="submission" date="2018-05" db="EMBL/GenBank/DDBJ databases">
        <authorList>
            <person name="Lanie J.A."/>
            <person name="Ng W.-L."/>
            <person name="Kazmierczak K.M."/>
            <person name="Andrzejewski T.M."/>
            <person name="Davidsen T.M."/>
            <person name="Wayne K.J."/>
            <person name="Tettelin H."/>
            <person name="Glass J.I."/>
            <person name="Rusch D."/>
            <person name="Podicherti R."/>
            <person name="Tsui H.-C.T."/>
            <person name="Winkler M.E."/>
        </authorList>
    </citation>
    <scope>NUCLEOTIDE SEQUENCE</scope>
</reference>
<gene>
    <name evidence="2" type="ORF">METZ01_LOCUS467499</name>
</gene>
<feature type="compositionally biased region" description="Polar residues" evidence="1">
    <location>
        <begin position="1"/>
        <end position="11"/>
    </location>
</feature>
<organism evidence="2">
    <name type="scientific">marine metagenome</name>
    <dbReference type="NCBI Taxonomy" id="408172"/>
    <lineage>
        <taxon>unclassified sequences</taxon>
        <taxon>metagenomes</taxon>
        <taxon>ecological metagenomes</taxon>
    </lineage>
</organism>
<accession>A0A383B5D0</accession>
<dbReference type="AlphaFoldDB" id="A0A383B5D0"/>
<name>A0A383B5D0_9ZZZZ</name>
<feature type="compositionally biased region" description="Basic and acidic residues" evidence="1">
    <location>
        <begin position="15"/>
        <end position="27"/>
    </location>
</feature>
<feature type="non-terminal residue" evidence="2">
    <location>
        <position position="61"/>
    </location>
</feature>
<dbReference type="EMBL" id="UINC01197257">
    <property type="protein sequence ID" value="SVE14645.1"/>
    <property type="molecule type" value="Genomic_DNA"/>
</dbReference>
<sequence length="61" mass="6980">MADSDAQTVRISSPKRTEERPRGEAGVKHFAPTVKTRRDCHTRPGPEIPYGQDPDNRFFIR</sequence>
<proteinExistence type="predicted"/>